<reference evidence="2" key="1">
    <citation type="submission" date="2020-07" db="EMBL/GenBank/DDBJ databases">
        <authorList>
            <person name="Partida-Martinez L."/>
            <person name="Huntemann M."/>
            <person name="Clum A."/>
            <person name="Wang J."/>
            <person name="Palaniappan K."/>
            <person name="Ritter S."/>
            <person name="Chen I.-M."/>
            <person name="Stamatis D."/>
            <person name="Reddy T."/>
            <person name="O'Malley R."/>
            <person name="Daum C."/>
            <person name="Shapiro N."/>
            <person name="Ivanova N."/>
            <person name="Kyrpides N."/>
            <person name="Woyke T."/>
        </authorList>
    </citation>
    <scope>NUCLEOTIDE SEQUENCE [LARGE SCALE GENOMIC DNA]</scope>
    <source>
        <strain evidence="2">AT2.8</strain>
    </source>
</reference>
<protein>
    <submittedName>
        <fullName evidence="1">Uncharacterized protein</fullName>
    </submittedName>
</protein>
<reference evidence="2" key="2">
    <citation type="submission" date="2020-08" db="EMBL/GenBank/DDBJ databases">
        <title>The Agave Microbiome: Exploring the role of microbial communities in plant adaptations to desert environments.</title>
        <authorList>
            <person name="Partida-Martinez L.P."/>
        </authorList>
    </citation>
    <scope>NUCLEOTIDE SEQUENCE [LARGE SCALE GENOMIC DNA]</scope>
    <source>
        <strain evidence="2">AT2.8</strain>
    </source>
</reference>
<accession>A0A852TN70</accession>
<organism evidence="1 2">
    <name type="scientific">Neobacillus niacini</name>
    <dbReference type="NCBI Taxonomy" id="86668"/>
    <lineage>
        <taxon>Bacteria</taxon>
        <taxon>Bacillati</taxon>
        <taxon>Bacillota</taxon>
        <taxon>Bacilli</taxon>
        <taxon>Bacillales</taxon>
        <taxon>Bacillaceae</taxon>
        <taxon>Neobacillus</taxon>
    </lineage>
</organism>
<name>A0A852TN70_9BACI</name>
<sequence length="100" mass="11691">MKRVEMEELGIENVRVLRSSGFDGFEIEFSVSGQTFVFMVGNSRNPYPLSVKHQFSKQENCSLCGKIIYPAPIGHQLCMYFQNNRQQLLEYFSRYIPTER</sequence>
<evidence type="ECO:0000313" key="1">
    <source>
        <dbReference type="EMBL" id="NYE08454.1"/>
    </source>
</evidence>
<proteinExistence type="predicted"/>
<evidence type="ECO:0000313" key="2">
    <source>
        <dbReference type="Proteomes" id="UP000548423"/>
    </source>
</evidence>
<gene>
    <name evidence="1" type="ORF">F4694_005302</name>
</gene>
<dbReference type="EMBL" id="JACCBX010000014">
    <property type="protein sequence ID" value="NYE08454.1"/>
    <property type="molecule type" value="Genomic_DNA"/>
</dbReference>
<dbReference type="Proteomes" id="UP000548423">
    <property type="component" value="Unassembled WGS sequence"/>
</dbReference>
<comment type="caution">
    <text evidence="1">The sequence shown here is derived from an EMBL/GenBank/DDBJ whole genome shotgun (WGS) entry which is preliminary data.</text>
</comment>
<dbReference type="AlphaFoldDB" id="A0A852TN70"/>